<reference evidence="1 2" key="1">
    <citation type="journal article" date="2003" name="PLoS Biol.">
        <title>The genome sequence of Caenorhabditis briggsae: a platform for comparative genomics.</title>
        <authorList>
            <person name="Stein L.D."/>
            <person name="Bao Z."/>
            <person name="Blasiar D."/>
            <person name="Blumenthal T."/>
            <person name="Brent M.R."/>
            <person name="Chen N."/>
            <person name="Chinwalla A."/>
            <person name="Clarke L."/>
            <person name="Clee C."/>
            <person name="Coghlan A."/>
            <person name="Coulson A."/>
            <person name="D'Eustachio P."/>
            <person name="Fitch D.H."/>
            <person name="Fulton L.A."/>
            <person name="Fulton R.E."/>
            <person name="Griffiths-Jones S."/>
            <person name="Harris T.W."/>
            <person name="Hillier L.W."/>
            <person name="Kamath R."/>
            <person name="Kuwabara P.E."/>
            <person name="Mardis E.R."/>
            <person name="Marra M.A."/>
            <person name="Miner T.L."/>
            <person name="Minx P."/>
            <person name="Mullikin J.C."/>
            <person name="Plumb R.W."/>
            <person name="Rogers J."/>
            <person name="Schein J.E."/>
            <person name="Sohrmann M."/>
            <person name="Spieth J."/>
            <person name="Stajich J.E."/>
            <person name="Wei C."/>
            <person name="Willey D."/>
            <person name="Wilson R.K."/>
            <person name="Durbin R."/>
            <person name="Waterston R.H."/>
        </authorList>
    </citation>
    <scope>NUCLEOTIDE SEQUENCE [LARGE SCALE GENOMIC DNA]</scope>
    <source>
        <strain evidence="1 2">AF16</strain>
    </source>
</reference>
<organism evidence="1 2">
    <name type="scientific">Caenorhabditis briggsae</name>
    <dbReference type="NCBI Taxonomy" id="6238"/>
    <lineage>
        <taxon>Eukaryota</taxon>
        <taxon>Metazoa</taxon>
        <taxon>Ecdysozoa</taxon>
        <taxon>Nematoda</taxon>
        <taxon>Chromadorea</taxon>
        <taxon>Rhabditida</taxon>
        <taxon>Rhabditina</taxon>
        <taxon>Rhabditomorpha</taxon>
        <taxon>Rhabditoidea</taxon>
        <taxon>Rhabditidae</taxon>
        <taxon>Peloderinae</taxon>
        <taxon>Caenorhabditis</taxon>
    </lineage>
</organism>
<sequence length="74" mass="8655">MENFELNFPIANSTPIATPIKKTKAMKEKGKSREEVFFRHLDSRQIPEDKVSNQEMNARLPKIHKRASIEILEF</sequence>
<dbReference type="AlphaFoldDB" id="B6ILB7"/>
<dbReference type="CTD" id="68917978"/>
<dbReference type="Proteomes" id="UP000008549">
    <property type="component" value="Unassembled WGS sequence"/>
</dbReference>
<keyword evidence="2" id="KW-1185">Reference proteome</keyword>
<dbReference type="EMBL" id="HE600903">
    <property type="protein sequence ID" value="CAS00697.1"/>
    <property type="molecule type" value="Genomic_DNA"/>
</dbReference>
<protein>
    <submittedName>
        <fullName evidence="1">Protein CBG26500</fullName>
    </submittedName>
</protein>
<dbReference type="HOGENOM" id="CLU_2690037_0_0_1"/>
<reference evidence="1 2" key="2">
    <citation type="journal article" date="2011" name="PLoS Genet.">
        <title>Caenorhabditis briggsae recombinant inbred line genotypes reveal inter-strain incompatibility and the evolution of recombination.</title>
        <authorList>
            <person name="Ross J.A."/>
            <person name="Koboldt D.C."/>
            <person name="Staisch J.E."/>
            <person name="Chamberlin H.M."/>
            <person name="Gupta B.P."/>
            <person name="Miller R.D."/>
            <person name="Baird S.E."/>
            <person name="Haag E.S."/>
        </authorList>
    </citation>
    <scope>NUCLEOTIDE SEQUENCE [LARGE SCALE GENOMIC DNA]</scope>
    <source>
        <strain evidence="1 2">AF16</strain>
    </source>
</reference>
<gene>
    <name evidence="1 3" type="ORF">CBG26500</name>
    <name evidence="1" type="ORF">CBG_26500</name>
</gene>
<dbReference type="WormBase" id="CBG26500">
    <property type="protein sequence ID" value="CBP48754"/>
    <property type="gene ID" value="WBGene00087914"/>
</dbReference>
<name>B6ILB7_CAEBR</name>
<accession>B6ILB7</accession>
<dbReference type="GeneID" id="68917978"/>
<evidence type="ECO:0000313" key="3">
    <source>
        <dbReference type="WormBase" id="CBG26500"/>
    </source>
</evidence>
<dbReference type="InParanoid" id="B6ILB7"/>
<evidence type="ECO:0000313" key="2">
    <source>
        <dbReference type="Proteomes" id="UP000008549"/>
    </source>
</evidence>
<evidence type="ECO:0000313" key="1">
    <source>
        <dbReference type="EMBL" id="CAS00697.1"/>
    </source>
</evidence>
<proteinExistence type="predicted"/>
<dbReference type="KEGG" id="cbr:CBG_26500"/>
<dbReference type="RefSeq" id="XP_045100256.1">
    <property type="nucleotide sequence ID" value="XM_045236192.1"/>
</dbReference>